<evidence type="ECO:0000313" key="2">
    <source>
        <dbReference type="EMBL" id="BDT62095.1"/>
    </source>
</evidence>
<name>A0A9C7EY76_9VIRU</name>
<reference evidence="2" key="1">
    <citation type="submission" date="2022-10" db="EMBL/GenBank/DDBJ databases">
        <title>Genome sequences of endogenous nimaviruses in decapod crustaceans.</title>
        <authorList>
            <person name="Kawato S."/>
            <person name="Nozaki R."/>
            <person name="Kondo H."/>
            <person name="Hirono I."/>
        </authorList>
    </citation>
    <scope>NUCLEOTIDE SEQUENCE</scope>
    <source>
        <strain evidence="2">Lva-Nima_1</strain>
    </source>
</reference>
<feature type="region of interest" description="Disordered" evidence="1">
    <location>
        <begin position="54"/>
        <end position="144"/>
    </location>
</feature>
<proteinExistence type="predicted"/>
<feature type="compositionally biased region" description="Polar residues" evidence="1">
    <location>
        <begin position="86"/>
        <end position="95"/>
    </location>
</feature>
<organism evidence="2">
    <name type="scientific">Litopenaeus vannamei majanivirus Nimav-1_LVa</name>
    <dbReference type="NCBI Taxonomy" id="2984273"/>
    <lineage>
        <taxon>Viruses</taxon>
        <taxon>Viruses incertae sedis</taxon>
        <taxon>Naldaviricetes</taxon>
        <taxon>Nimaviridae</taxon>
    </lineage>
</organism>
<feature type="compositionally biased region" description="Acidic residues" evidence="1">
    <location>
        <begin position="105"/>
        <end position="136"/>
    </location>
</feature>
<feature type="compositionally biased region" description="Basic and acidic residues" evidence="1">
    <location>
        <begin position="64"/>
        <end position="85"/>
    </location>
</feature>
<sequence length="271" mass="31811">MDQMKTLQDDKDKALQYKDYSMWRDINDKDKYRSIEELSIPVYVPTMSQKIYEPKTKSTNKMIDSSEQKPADKVMIDSSKNDNDSIKQSTETISTHIHKEVKNDNDEDDNDNDEDDNDNDEDDNDTESETDLDTSNDETKRNDDIYMSTIDVDCHSCLNRHRSGKSTNDDNENRLQNRKRKYDSLENKLKYDSSENKVNMTRTEARMRNNIIKITNQTNKAIESMKEIINIAKNITNILNERGNNIKKTLNDIEQTISEKQRINFIRKTKK</sequence>
<accession>A0A9C7EY76</accession>
<evidence type="ECO:0000256" key="1">
    <source>
        <dbReference type="SAM" id="MobiDB-lite"/>
    </source>
</evidence>
<protein>
    <submittedName>
        <fullName evidence="2">Uncharacterized protein</fullName>
    </submittedName>
</protein>
<feature type="region of interest" description="Disordered" evidence="1">
    <location>
        <begin position="158"/>
        <end position="187"/>
    </location>
</feature>
<dbReference type="EMBL" id="LC738872">
    <property type="protein sequence ID" value="BDT62095.1"/>
    <property type="molecule type" value="Genomic_DNA"/>
</dbReference>